<sequence length="424" mass="44093">MARETCARASLCLEDPSACEEALDAGGVILVLLMLLLPIAVACGSPCFEDRLRRLLRLMLHRFGRCNGGAENTAADDDGHGGRGPRRALAGRCLASGALVPLLTVILAVVPTVLMLLAAPAPCATGLGGCGSISCVCGSYYSQGYVFMFSTLLLLAYSLLCEVARIDGSTMRGRRLRLAMAAGSLGTLLTAVFPEHLERGDGNYAAAFTAAYTLHQLGLGAACLLSVAAPAVALWAEARRPTGSGGRALLPSPLETRGRTLHLTAAAVASAAFLLLRGTADVSDYCAPLTRPAECDAWPSLPPHACRHVSRPRHYTCAFSNSSLSADDLLLMPPGYVAKHAGECRKARCTLFRNVRSIAAEFAALLLLCTYVVSHGLPDAQRIAAAAAAADRADGGGGASVCGAEREGTTRPLVMATENGVCRG</sequence>
<dbReference type="Proteomes" id="UP000013827">
    <property type="component" value="Unassembled WGS sequence"/>
</dbReference>
<evidence type="ECO:0000313" key="3">
    <source>
        <dbReference type="Proteomes" id="UP000013827"/>
    </source>
</evidence>
<keyword evidence="3" id="KW-1185">Reference proteome</keyword>
<evidence type="ECO:0000256" key="1">
    <source>
        <dbReference type="SAM" id="Phobius"/>
    </source>
</evidence>
<dbReference type="PaxDb" id="2903-EOD30021"/>
<feature type="transmembrane region" description="Helical" evidence="1">
    <location>
        <begin position="214"/>
        <end position="236"/>
    </location>
</feature>
<dbReference type="KEGG" id="ehx:EMIHUDRAFT_421133"/>
<organism evidence="2 3">
    <name type="scientific">Emiliania huxleyi (strain CCMP1516)</name>
    <dbReference type="NCBI Taxonomy" id="280463"/>
    <lineage>
        <taxon>Eukaryota</taxon>
        <taxon>Haptista</taxon>
        <taxon>Haptophyta</taxon>
        <taxon>Prymnesiophyceae</taxon>
        <taxon>Isochrysidales</taxon>
        <taxon>Noelaerhabdaceae</taxon>
        <taxon>Emiliania</taxon>
    </lineage>
</organism>
<accession>A0A0D3K2N6</accession>
<keyword evidence="1" id="KW-0812">Transmembrane</keyword>
<feature type="transmembrane region" description="Helical" evidence="1">
    <location>
        <begin position="25"/>
        <end position="48"/>
    </location>
</feature>
<name>A0A0D3K2N6_EMIH1</name>
<dbReference type="GeneID" id="17275295"/>
<dbReference type="AlphaFoldDB" id="A0A0D3K2N6"/>
<dbReference type="HOGENOM" id="CLU_648025_0_0_1"/>
<feature type="transmembrane region" description="Helical" evidence="1">
    <location>
        <begin position="176"/>
        <end position="194"/>
    </location>
</feature>
<reference evidence="2" key="2">
    <citation type="submission" date="2024-10" db="UniProtKB">
        <authorList>
            <consortium name="EnsemblProtists"/>
        </authorList>
    </citation>
    <scope>IDENTIFICATION</scope>
</reference>
<feature type="transmembrane region" description="Helical" evidence="1">
    <location>
        <begin position="93"/>
        <end position="119"/>
    </location>
</feature>
<proteinExistence type="predicted"/>
<dbReference type="RefSeq" id="XP_005782450.1">
    <property type="nucleotide sequence ID" value="XM_005782393.1"/>
</dbReference>
<dbReference type="EnsemblProtists" id="EOD30021">
    <property type="protein sequence ID" value="EOD30021"/>
    <property type="gene ID" value="EMIHUDRAFT_421133"/>
</dbReference>
<reference evidence="3" key="1">
    <citation type="journal article" date="2013" name="Nature">
        <title>Pan genome of the phytoplankton Emiliania underpins its global distribution.</title>
        <authorList>
            <person name="Read B.A."/>
            <person name="Kegel J."/>
            <person name="Klute M.J."/>
            <person name="Kuo A."/>
            <person name="Lefebvre S.C."/>
            <person name="Maumus F."/>
            <person name="Mayer C."/>
            <person name="Miller J."/>
            <person name="Monier A."/>
            <person name="Salamov A."/>
            <person name="Young J."/>
            <person name="Aguilar M."/>
            <person name="Claverie J.M."/>
            <person name="Frickenhaus S."/>
            <person name="Gonzalez K."/>
            <person name="Herman E.K."/>
            <person name="Lin Y.C."/>
            <person name="Napier J."/>
            <person name="Ogata H."/>
            <person name="Sarno A.F."/>
            <person name="Shmutz J."/>
            <person name="Schroeder D."/>
            <person name="de Vargas C."/>
            <person name="Verret F."/>
            <person name="von Dassow P."/>
            <person name="Valentin K."/>
            <person name="Van de Peer Y."/>
            <person name="Wheeler G."/>
            <person name="Dacks J.B."/>
            <person name="Delwiche C.F."/>
            <person name="Dyhrman S.T."/>
            <person name="Glockner G."/>
            <person name="John U."/>
            <person name="Richards T."/>
            <person name="Worden A.Z."/>
            <person name="Zhang X."/>
            <person name="Grigoriev I.V."/>
            <person name="Allen A.E."/>
            <person name="Bidle K."/>
            <person name="Borodovsky M."/>
            <person name="Bowler C."/>
            <person name="Brownlee C."/>
            <person name="Cock J.M."/>
            <person name="Elias M."/>
            <person name="Gladyshev V.N."/>
            <person name="Groth M."/>
            <person name="Guda C."/>
            <person name="Hadaegh A."/>
            <person name="Iglesias-Rodriguez M.D."/>
            <person name="Jenkins J."/>
            <person name="Jones B.M."/>
            <person name="Lawson T."/>
            <person name="Leese F."/>
            <person name="Lindquist E."/>
            <person name="Lobanov A."/>
            <person name="Lomsadze A."/>
            <person name="Malik S.B."/>
            <person name="Marsh M.E."/>
            <person name="Mackinder L."/>
            <person name="Mock T."/>
            <person name="Mueller-Roeber B."/>
            <person name="Pagarete A."/>
            <person name="Parker M."/>
            <person name="Probert I."/>
            <person name="Quesneville H."/>
            <person name="Raines C."/>
            <person name="Rensing S.A."/>
            <person name="Riano-Pachon D.M."/>
            <person name="Richier S."/>
            <person name="Rokitta S."/>
            <person name="Shiraiwa Y."/>
            <person name="Soanes D.M."/>
            <person name="van der Giezen M."/>
            <person name="Wahlund T.M."/>
            <person name="Williams B."/>
            <person name="Wilson W."/>
            <person name="Wolfe G."/>
            <person name="Wurch L.L."/>
        </authorList>
    </citation>
    <scope>NUCLEOTIDE SEQUENCE</scope>
</reference>
<keyword evidence="1" id="KW-1133">Transmembrane helix</keyword>
<feature type="transmembrane region" description="Helical" evidence="1">
    <location>
        <begin position="355"/>
        <end position="373"/>
    </location>
</feature>
<keyword evidence="1" id="KW-0472">Membrane</keyword>
<feature type="transmembrane region" description="Helical" evidence="1">
    <location>
        <begin position="145"/>
        <end position="164"/>
    </location>
</feature>
<evidence type="ECO:0000313" key="2">
    <source>
        <dbReference type="EnsemblProtists" id="EOD30021"/>
    </source>
</evidence>
<protein>
    <submittedName>
        <fullName evidence="2">Uncharacterized protein</fullName>
    </submittedName>
</protein>